<feature type="region of interest" description="Disordered" evidence="1">
    <location>
        <begin position="1"/>
        <end position="57"/>
    </location>
</feature>
<dbReference type="EMBL" id="CP144745">
    <property type="protein sequence ID" value="WVZ49336.1"/>
    <property type="molecule type" value="Genomic_DNA"/>
</dbReference>
<dbReference type="AlphaFoldDB" id="A0AAQ3SEQ5"/>
<keyword evidence="3" id="KW-1185">Reference proteome</keyword>
<name>A0AAQ3SEQ5_PASNO</name>
<evidence type="ECO:0000256" key="1">
    <source>
        <dbReference type="SAM" id="MobiDB-lite"/>
    </source>
</evidence>
<gene>
    <name evidence="2" type="ORF">U9M48_000704</name>
</gene>
<organism evidence="2 3">
    <name type="scientific">Paspalum notatum var. saurae</name>
    <dbReference type="NCBI Taxonomy" id="547442"/>
    <lineage>
        <taxon>Eukaryota</taxon>
        <taxon>Viridiplantae</taxon>
        <taxon>Streptophyta</taxon>
        <taxon>Embryophyta</taxon>
        <taxon>Tracheophyta</taxon>
        <taxon>Spermatophyta</taxon>
        <taxon>Magnoliopsida</taxon>
        <taxon>Liliopsida</taxon>
        <taxon>Poales</taxon>
        <taxon>Poaceae</taxon>
        <taxon>PACMAD clade</taxon>
        <taxon>Panicoideae</taxon>
        <taxon>Andropogonodae</taxon>
        <taxon>Paspaleae</taxon>
        <taxon>Paspalinae</taxon>
        <taxon>Paspalum</taxon>
    </lineage>
</organism>
<sequence>MAWLSFKGWSTGARGPGARGLAPGAQAPSVGPDEPTDGRRDGRMEGRTESLAPRAPAPVFVIKLS</sequence>
<proteinExistence type="predicted"/>
<accession>A0AAQ3SEQ5</accession>
<dbReference type="Proteomes" id="UP001341281">
    <property type="component" value="Chromosome 01"/>
</dbReference>
<protein>
    <submittedName>
        <fullName evidence="2">Uncharacterized protein</fullName>
    </submittedName>
</protein>
<evidence type="ECO:0000313" key="2">
    <source>
        <dbReference type="EMBL" id="WVZ49336.1"/>
    </source>
</evidence>
<reference evidence="2 3" key="1">
    <citation type="submission" date="2024-02" db="EMBL/GenBank/DDBJ databases">
        <title>High-quality chromosome-scale genome assembly of Pensacola bahiagrass (Paspalum notatum Flugge var. saurae).</title>
        <authorList>
            <person name="Vega J.M."/>
            <person name="Podio M."/>
            <person name="Orjuela J."/>
            <person name="Siena L.A."/>
            <person name="Pessino S.C."/>
            <person name="Combes M.C."/>
            <person name="Mariac C."/>
            <person name="Albertini E."/>
            <person name="Pupilli F."/>
            <person name="Ortiz J.P.A."/>
            <person name="Leblanc O."/>
        </authorList>
    </citation>
    <scope>NUCLEOTIDE SEQUENCE [LARGE SCALE GENOMIC DNA]</scope>
    <source>
        <strain evidence="2">R1</strain>
        <tissue evidence="2">Leaf</tissue>
    </source>
</reference>
<feature type="compositionally biased region" description="Low complexity" evidence="1">
    <location>
        <begin position="19"/>
        <end position="28"/>
    </location>
</feature>
<evidence type="ECO:0000313" key="3">
    <source>
        <dbReference type="Proteomes" id="UP001341281"/>
    </source>
</evidence>
<feature type="compositionally biased region" description="Basic and acidic residues" evidence="1">
    <location>
        <begin position="36"/>
        <end position="48"/>
    </location>
</feature>